<accession>A0A7S3PXF5</accession>
<dbReference type="InterPro" id="IPR036291">
    <property type="entry name" value="NAD(P)-bd_dom_sf"/>
</dbReference>
<dbReference type="AlphaFoldDB" id="A0A7S3PXF5"/>
<proteinExistence type="predicted"/>
<dbReference type="Gene3D" id="3.40.50.720">
    <property type="entry name" value="NAD(P)-binding Rossmann-like Domain"/>
    <property type="match status" value="1"/>
</dbReference>
<dbReference type="InterPro" id="IPR051468">
    <property type="entry name" value="Fungal_SecMetab_SDRs"/>
</dbReference>
<organism evidence="1">
    <name type="scientific">Chaetoceros debilis</name>
    <dbReference type="NCBI Taxonomy" id="122233"/>
    <lineage>
        <taxon>Eukaryota</taxon>
        <taxon>Sar</taxon>
        <taxon>Stramenopiles</taxon>
        <taxon>Ochrophyta</taxon>
        <taxon>Bacillariophyta</taxon>
        <taxon>Coscinodiscophyceae</taxon>
        <taxon>Chaetocerotophycidae</taxon>
        <taxon>Chaetocerotales</taxon>
        <taxon>Chaetocerotaceae</taxon>
        <taxon>Chaetoceros</taxon>
    </lineage>
</organism>
<sequence length="349" mass="38343">MQLSKSVRRSLALLQLPLRSNSLHVGVNTGMRSRVLNPFFSTDLRLKSFRTYATNEQFTPPVPPKFNGQAVFPNIPLNGAISSDADKRNNDADAVFVVTGASRGIGLQILKDLATRTKGTIVACCRAPKEADHLHSFIKSLPTNESRRILLKSLDLEEQETIETLGKEIEDSHKRVDVLYNVAGILGDGKNTPGPERSLRSLDRNWAMKSMNVNYIGPVSLSQVLAPMMRSTLKKDDRGKSVIVNLSARVGSISDNGLGGWISYRSSKAALNQANRTMAHELKRQGTLCICLHPGTTDTGLSKPFQGNVKKERLFPVEFTASRMIDAVDCMDELNTGGLYDWSGTALPF</sequence>
<dbReference type="EMBL" id="HBIO01005080">
    <property type="protein sequence ID" value="CAE0458701.1"/>
    <property type="molecule type" value="Transcribed_RNA"/>
</dbReference>
<dbReference type="PANTHER" id="PTHR43544:SF12">
    <property type="entry name" value="NAD(P)-BINDING ROSSMANN-FOLD SUPERFAMILY PROTEIN"/>
    <property type="match status" value="1"/>
</dbReference>
<reference evidence="1" key="1">
    <citation type="submission" date="2021-01" db="EMBL/GenBank/DDBJ databases">
        <authorList>
            <person name="Corre E."/>
            <person name="Pelletier E."/>
            <person name="Niang G."/>
            <person name="Scheremetjew M."/>
            <person name="Finn R."/>
            <person name="Kale V."/>
            <person name="Holt S."/>
            <person name="Cochrane G."/>
            <person name="Meng A."/>
            <person name="Brown T."/>
            <person name="Cohen L."/>
        </authorList>
    </citation>
    <scope>NUCLEOTIDE SEQUENCE</scope>
    <source>
        <strain evidence="1">MM31A-1</strain>
    </source>
</reference>
<dbReference type="SUPFAM" id="SSF51735">
    <property type="entry name" value="NAD(P)-binding Rossmann-fold domains"/>
    <property type="match status" value="1"/>
</dbReference>
<gene>
    <name evidence="1" type="ORF">CDEB00056_LOCUS3542</name>
</gene>
<dbReference type="GO" id="GO:0016491">
    <property type="term" value="F:oxidoreductase activity"/>
    <property type="evidence" value="ECO:0007669"/>
    <property type="project" value="TreeGrafter"/>
</dbReference>
<name>A0A7S3PXF5_9STRA</name>
<evidence type="ECO:0008006" key="2">
    <source>
        <dbReference type="Google" id="ProtNLM"/>
    </source>
</evidence>
<protein>
    <recommendedName>
        <fullName evidence="2">Protochlorophyllide reductase</fullName>
    </recommendedName>
</protein>
<dbReference type="InterPro" id="IPR002347">
    <property type="entry name" value="SDR_fam"/>
</dbReference>
<dbReference type="GO" id="GO:0005737">
    <property type="term" value="C:cytoplasm"/>
    <property type="evidence" value="ECO:0007669"/>
    <property type="project" value="TreeGrafter"/>
</dbReference>
<dbReference type="PANTHER" id="PTHR43544">
    <property type="entry name" value="SHORT-CHAIN DEHYDROGENASE/REDUCTASE"/>
    <property type="match status" value="1"/>
</dbReference>
<evidence type="ECO:0000313" key="1">
    <source>
        <dbReference type="EMBL" id="CAE0458701.1"/>
    </source>
</evidence>
<dbReference type="Pfam" id="PF00106">
    <property type="entry name" value="adh_short"/>
    <property type="match status" value="1"/>
</dbReference>
<dbReference type="PRINTS" id="PR00081">
    <property type="entry name" value="GDHRDH"/>
</dbReference>
<dbReference type="CDD" id="cd05325">
    <property type="entry name" value="carb_red_sniffer_like_SDR_c"/>
    <property type="match status" value="1"/>
</dbReference>